<feature type="domain" description="BIG2" evidence="11">
    <location>
        <begin position="892"/>
        <end position="967"/>
    </location>
</feature>
<keyword evidence="5 9" id="KW-1133">Transmembrane helix</keyword>
<dbReference type="Pfam" id="PF22969">
    <property type="entry name" value="Ig_NUP210_2nd"/>
    <property type="match status" value="1"/>
</dbReference>
<evidence type="ECO:0000313" key="12">
    <source>
        <dbReference type="EMBL" id="WAR01840.1"/>
    </source>
</evidence>
<evidence type="ECO:0000256" key="7">
    <source>
        <dbReference type="ARBA" id="ARBA00023180"/>
    </source>
</evidence>
<evidence type="ECO:0000256" key="2">
    <source>
        <dbReference type="ARBA" id="ARBA00007313"/>
    </source>
</evidence>
<keyword evidence="13" id="KW-1185">Reference proteome</keyword>
<dbReference type="Pfam" id="PF22957">
    <property type="entry name" value="NUP210_Ig"/>
    <property type="match status" value="1"/>
</dbReference>
<dbReference type="PANTHER" id="PTHR23019">
    <property type="entry name" value="NUCLEAR PORE MEMBRANE GLYCOPROTEIN GP210-RELATED"/>
    <property type="match status" value="1"/>
</dbReference>
<dbReference type="Pfam" id="PF22963">
    <property type="entry name" value="Ig_NUP210_3rd"/>
    <property type="match status" value="1"/>
</dbReference>
<dbReference type="Pfam" id="PF26181">
    <property type="entry name" value="Ig_NUP210_13th"/>
    <property type="match status" value="1"/>
</dbReference>
<dbReference type="Pfam" id="PF22967">
    <property type="entry name" value="Ig_NUP210_1st"/>
    <property type="match status" value="1"/>
</dbReference>
<dbReference type="PANTHER" id="PTHR23019:SF0">
    <property type="entry name" value="NUCLEAR PORE MEMBRANE GLYCOPROTEIN 210"/>
    <property type="match status" value="1"/>
</dbReference>
<keyword evidence="8" id="KW-0539">Nucleus</keyword>
<proteinExistence type="inferred from homology"/>
<protein>
    <submittedName>
        <fullName evidence="12">PO210-like protein</fullName>
    </submittedName>
</protein>
<evidence type="ECO:0000256" key="5">
    <source>
        <dbReference type="ARBA" id="ARBA00022989"/>
    </source>
</evidence>
<dbReference type="InterPro" id="IPR003343">
    <property type="entry name" value="Big_2"/>
</dbReference>
<dbReference type="InterPro" id="IPR056899">
    <property type="entry name" value="Ig_NUP210_9th"/>
</dbReference>
<keyword evidence="6 9" id="KW-0472">Membrane</keyword>
<evidence type="ECO:0000313" key="13">
    <source>
        <dbReference type="Proteomes" id="UP001164746"/>
    </source>
</evidence>
<dbReference type="InterPro" id="IPR055098">
    <property type="entry name" value="Ig_NUP210_3rd"/>
</dbReference>
<evidence type="ECO:0000256" key="3">
    <source>
        <dbReference type="ARBA" id="ARBA00022692"/>
    </source>
</evidence>
<dbReference type="InterPro" id="IPR056897">
    <property type="entry name" value="Ig_NUP210_4th"/>
</dbReference>
<keyword evidence="4 10" id="KW-0732">Signal</keyword>
<dbReference type="InterPro" id="IPR055094">
    <property type="entry name" value="NUP210_Ig15"/>
</dbReference>
<feature type="transmembrane region" description="Helical" evidence="9">
    <location>
        <begin position="1602"/>
        <end position="1623"/>
    </location>
</feature>
<dbReference type="InterPro" id="IPR055096">
    <property type="entry name" value="Ig_NUP210_1st"/>
</dbReference>
<evidence type="ECO:0000256" key="10">
    <source>
        <dbReference type="SAM" id="SignalP"/>
    </source>
</evidence>
<feature type="domain" description="BIG2" evidence="11">
    <location>
        <begin position="424"/>
        <end position="502"/>
    </location>
</feature>
<dbReference type="Pfam" id="PF24935">
    <property type="entry name" value="Ig_NUP210_6th"/>
    <property type="match status" value="1"/>
</dbReference>
<dbReference type="Pfam" id="PF22959">
    <property type="entry name" value="Ig_NUP210_15th"/>
    <property type="match status" value="1"/>
</dbReference>
<dbReference type="InterPro" id="IPR055097">
    <property type="entry name" value="Ig_NUP210_2nd"/>
</dbReference>
<accession>A0ABY7DYU7</accession>
<evidence type="ECO:0000256" key="9">
    <source>
        <dbReference type="SAM" id="Phobius"/>
    </source>
</evidence>
<gene>
    <name evidence="12" type="ORF">MAR_008398</name>
</gene>
<evidence type="ECO:0000256" key="4">
    <source>
        <dbReference type="ARBA" id="ARBA00022729"/>
    </source>
</evidence>
<evidence type="ECO:0000256" key="1">
    <source>
        <dbReference type="ARBA" id="ARBA00004590"/>
    </source>
</evidence>
<comment type="similarity">
    <text evidence="2">Belongs to the NUP210 family.</text>
</comment>
<dbReference type="InterPro" id="IPR055095">
    <property type="entry name" value="NUP210_Ig_C"/>
</dbReference>
<dbReference type="Pfam" id="PF24902">
    <property type="entry name" value="Ig_NUP210_9th"/>
    <property type="match status" value="1"/>
</dbReference>
<dbReference type="Pfam" id="PF24991">
    <property type="entry name" value="Ig_NUP210_4th"/>
    <property type="match status" value="1"/>
</dbReference>
<dbReference type="InterPro" id="IPR055099">
    <property type="entry name" value="Ig_NUP210_7th"/>
</dbReference>
<name>A0ABY7DYU7_MYAAR</name>
<dbReference type="SMART" id="SM00635">
    <property type="entry name" value="BID_2"/>
    <property type="match status" value="2"/>
</dbReference>
<dbReference type="Pfam" id="PF22962">
    <property type="entry name" value="Ig_NUP210_7th"/>
    <property type="match status" value="1"/>
</dbReference>
<dbReference type="SUPFAM" id="SSF49373">
    <property type="entry name" value="Invasin/intimin cell-adhesion fragments"/>
    <property type="match status" value="1"/>
</dbReference>
<dbReference type="Gene3D" id="2.60.40.1080">
    <property type="match status" value="1"/>
</dbReference>
<dbReference type="InterPro" id="IPR056898">
    <property type="entry name" value="Ig_NUP210_6th"/>
</dbReference>
<comment type="subcellular location">
    <subcellularLocation>
        <location evidence="1">Nucleus membrane</location>
        <topology evidence="1">Single-pass membrane protein</topology>
    </subcellularLocation>
</comment>
<reference evidence="12" key="1">
    <citation type="submission" date="2022-11" db="EMBL/GenBank/DDBJ databases">
        <title>Centuries of genome instability and evolution in soft-shell clam transmissible cancer (bioRxiv).</title>
        <authorList>
            <person name="Hart S.F.M."/>
            <person name="Yonemitsu M.A."/>
            <person name="Giersch R.M."/>
            <person name="Beal B.F."/>
            <person name="Arriagada G."/>
            <person name="Davis B.W."/>
            <person name="Ostrander E.A."/>
            <person name="Goff S.P."/>
            <person name="Metzger M.J."/>
        </authorList>
    </citation>
    <scope>NUCLEOTIDE SEQUENCE</scope>
    <source>
        <strain evidence="12">MELC-2E11</strain>
        <tissue evidence="12">Siphon/mantle</tissue>
    </source>
</reference>
<dbReference type="Pfam" id="PF26183">
    <property type="entry name" value="Ig_NUP210_14th"/>
    <property type="match status" value="1"/>
</dbReference>
<dbReference type="InterPro" id="IPR058779">
    <property type="entry name" value="Ig_NUP210_13th"/>
</dbReference>
<keyword evidence="7" id="KW-0325">Glycoprotein</keyword>
<feature type="chain" id="PRO_5046289741" evidence="10">
    <location>
        <begin position="35"/>
        <end position="1683"/>
    </location>
</feature>
<dbReference type="Pfam" id="PF26184">
    <property type="entry name" value="Ig_NUP210_8th"/>
    <property type="match status" value="1"/>
</dbReference>
<keyword evidence="3 9" id="KW-0812">Transmembrane</keyword>
<organism evidence="12 13">
    <name type="scientific">Mya arenaria</name>
    <name type="common">Soft-shell clam</name>
    <dbReference type="NCBI Taxonomy" id="6604"/>
    <lineage>
        <taxon>Eukaryota</taxon>
        <taxon>Metazoa</taxon>
        <taxon>Spiralia</taxon>
        <taxon>Lophotrochozoa</taxon>
        <taxon>Mollusca</taxon>
        <taxon>Bivalvia</taxon>
        <taxon>Autobranchia</taxon>
        <taxon>Heteroconchia</taxon>
        <taxon>Euheterodonta</taxon>
        <taxon>Imparidentia</taxon>
        <taxon>Neoheterodontei</taxon>
        <taxon>Myida</taxon>
        <taxon>Myoidea</taxon>
        <taxon>Myidae</taxon>
        <taxon>Mya</taxon>
    </lineage>
</organism>
<feature type="non-terminal residue" evidence="12">
    <location>
        <position position="1"/>
    </location>
</feature>
<evidence type="ECO:0000256" key="6">
    <source>
        <dbReference type="ARBA" id="ARBA00023136"/>
    </source>
</evidence>
<feature type="signal peptide" evidence="10">
    <location>
        <begin position="1"/>
        <end position="34"/>
    </location>
</feature>
<sequence length="1683" mass="184363">MAAPMVLAMAAFFNWKLLFVISTAFLLSMSVNEGARLSDPKVLMPFYSSVVTNFTLKINLTRDEARTPSCYTWRSSRLDVATVQLINSTDNECALSAEISAVSKSSMRKTSIVLVENKVTGEVLKCIVIVDELSRIEIETTTRLLYLEDSPEEMIVRGYDSDGNVFSSLQGLEFEWSLHSDTSGSHDDIVDANSILRILKFSDSHYTTPIHIEKLEDRDRQGDVILVEGMKTGSAFSVAHSSVRLMVIANLIVSPPEAYILKFATVKYKVEQIRQNSVVAITMPSAQFYLEAVESGICNLDPTTSVATALELGETEVKLIDKSFTVLPDRKWVLETGRVYTILIDAYDLHSHKLHPSDNVMIESMFPEKYFEVLFSTKNGTYHVVRTLKKGETDLEGSLDTVIKQDGSEFKITPALSQTQFVEIFDPIVVRPELLFFPWDPVKQLSHKYQLAASGGSGDYIWSSNDPTVATVNKYGEVTTSNLGETEVTAADRRNTLHKGTAKIHILPPSGMEFRPERVEVVVGSYLPLPLDVQTILGGRVYSFHDCRNMPLNVTFSDPSVVELPIDPEKEAVVTLGSSKEVVFSGGPQPWVLDSSKYFQILSSGESKNVLIHPIPVYCKKSLDILVSVTDKNGRKFDNISSLEFDWSLSDTSLASLPYDLESEVTVTLTGRKIVSNTMLLRPNGVPGLETITVSVSSYKQEYLNAAKSTQSAKITPTITKTLDLRLVEEAVVSPETLAVFNHPSNKVAVDIDRGSGYFYVVEGRTEVIDLKYQEKAKKIQIIPIKDGQLTVTIYDLCIATSQPAQITVTVSGVGSVQLYVMDKVEVGQDVKARVEVLDVSGERLRDQASAPDKYSALYTVHGSVVGHTTLKAIVQLPDRSNVTSAVRPVEVFPPLELIPRNITLIIGALFQVLSRGGPRPQCTVEYSIRNSDIALVSSSGLLKAQELGATRVVGQAVGQDPETGGTVVYSQDEAIVNVVRLVGVKIHAPLTRLQSGTTMPMFAVGLTEHETPFMFGASVPPFSFKWTVNKKDVAHLQSVYHKSNISPGQEGNFGSQLVAIETGHVSVRLQVTPVKGQGQVVGDDVLTDELQVQVFEELVMLQPRVCDGDLLMTPNTEAVLKTNRDGGAQMSYEVVGQGREVATVVDGVLISGPTQGQAALHVTAMEESGVVQTLVVMVKVKPVSYLMINSDTQLRTSGQTLSTVPRGATLLFTVTYHDDVGASFYSTNIDMRFRCSRYDLAQVNHGLDNNTIVMKTASVGQTILKVWDNYKPWLMDYINVPVGNAIEPALPSLSVGSVVCFTAPLTTDNGISNAQHPGPASLTYTVSDDVLTSTEVQLEPVGIVTMESGSEFVSTVTKNGDTVFTVYVNLGDTPTVQGSGCLSLISEQNYKPPSMPFTCDLGLNYGGQNLDIGDLFTIKPVFISKQGRYACQIKPVSSTSTSKISTAEISVVVTATVTEFKGQREVKAKPLSLPFLPPFHIHNTEIHVSTLTPLSSVRVSTNVKMASQIQVVVSDPSILEALPPESDAQSNDIIIYPIKLLNSVALWEREQLDVWVNLIGRKTGQKVKIPVFIRLIGQKPDISSLGDVGWRKLFSSILHNYQYWFILLIIIFVTALTVLFGYHAVYGPRYNAAANTSFVQSPKGSPVPQNYSPRKTDLFHSGIISNNANMVIEDILAARLCE</sequence>
<dbReference type="InterPro" id="IPR008964">
    <property type="entry name" value="Invasin/intimin_cell_adhesion"/>
</dbReference>
<evidence type="ECO:0000259" key="11">
    <source>
        <dbReference type="SMART" id="SM00635"/>
    </source>
</evidence>
<dbReference type="Proteomes" id="UP001164746">
    <property type="component" value="Chromosome 4"/>
</dbReference>
<dbReference type="EMBL" id="CP111015">
    <property type="protein sequence ID" value="WAR01840.1"/>
    <property type="molecule type" value="Genomic_DNA"/>
</dbReference>
<evidence type="ECO:0000256" key="8">
    <source>
        <dbReference type="ARBA" id="ARBA00023242"/>
    </source>
</evidence>
<dbReference type="Pfam" id="PF26182">
    <property type="entry name" value="Ig_NUP210_5th"/>
    <property type="match status" value="1"/>
</dbReference>
<dbReference type="InterPro" id="IPR045197">
    <property type="entry name" value="NUP210-like"/>
</dbReference>